<keyword evidence="9" id="KW-1003">Cell membrane</keyword>
<dbReference type="STRING" id="33036.HMPREF3200_00417"/>
<keyword evidence="6 9" id="KW-1133">Transmembrane helix</keyword>
<dbReference type="GO" id="GO:0015450">
    <property type="term" value="F:protein-transporting ATPase activity"/>
    <property type="evidence" value="ECO:0007669"/>
    <property type="project" value="UniProtKB-UniRule"/>
</dbReference>
<evidence type="ECO:0000256" key="4">
    <source>
        <dbReference type="ARBA" id="ARBA00022692"/>
    </source>
</evidence>
<evidence type="ECO:0000313" key="10">
    <source>
        <dbReference type="EMBL" id="KWZ78936.1"/>
    </source>
</evidence>
<accession>A0A133KHB7</accession>
<dbReference type="InterPro" id="IPR004692">
    <property type="entry name" value="SecG"/>
</dbReference>
<dbReference type="Proteomes" id="UP000070383">
    <property type="component" value="Unassembled WGS sequence"/>
</dbReference>
<comment type="caution">
    <text evidence="9">Lacks conserved residue(s) required for the propagation of feature annotation.</text>
</comment>
<evidence type="ECO:0000256" key="9">
    <source>
        <dbReference type="RuleBase" id="RU365087"/>
    </source>
</evidence>
<name>A0A133KHB7_9FIRM</name>
<evidence type="ECO:0000313" key="11">
    <source>
        <dbReference type="Proteomes" id="UP000070383"/>
    </source>
</evidence>
<dbReference type="GO" id="GO:0005886">
    <property type="term" value="C:plasma membrane"/>
    <property type="evidence" value="ECO:0007669"/>
    <property type="project" value="UniProtKB-SubCell"/>
</dbReference>
<sequence length="75" mass="7863">MVNFLAIVLVIASLIIIVAVTLQDPKTEGLGALSGTQTNVFGRSAHRSKNEMLDKVAIAGGVILFLASLIMIAIN</sequence>
<comment type="similarity">
    <text evidence="2 9">Belongs to the SecG family.</text>
</comment>
<keyword evidence="7 9" id="KW-0811">Translocation</keyword>
<evidence type="ECO:0000256" key="6">
    <source>
        <dbReference type="ARBA" id="ARBA00022989"/>
    </source>
</evidence>
<evidence type="ECO:0000256" key="5">
    <source>
        <dbReference type="ARBA" id="ARBA00022927"/>
    </source>
</evidence>
<reference evidence="11" key="1">
    <citation type="submission" date="2016-01" db="EMBL/GenBank/DDBJ databases">
        <authorList>
            <person name="Mitreva M."/>
            <person name="Pepin K.H."/>
            <person name="Mihindukulasuriya K.A."/>
            <person name="Fulton R."/>
            <person name="Fronick C."/>
            <person name="O'Laughlin M."/>
            <person name="Miner T."/>
            <person name="Herter B."/>
            <person name="Rosa B.A."/>
            <person name="Cordes M."/>
            <person name="Tomlinson C."/>
            <person name="Wollam A."/>
            <person name="Palsikar V.B."/>
            <person name="Mardis E.R."/>
            <person name="Wilson R.K."/>
        </authorList>
    </citation>
    <scope>NUCLEOTIDE SEQUENCE [LARGE SCALE GENOMIC DNA]</scope>
    <source>
        <strain evidence="11">MJR8151</strain>
    </source>
</reference>
<evidence type="ECO:0000256" key="8">
    <source>
        <dbReference type="ARBA" id="ARBA00023136"/>
    </source>
</evidence>
<comment type="subcellular location">
    <subcellularLocation>
        <location evidence="9">Cell membrane</location>
        <topology evidence="9">Multi-pass membrane protein</topology>
    </subcellularLocation>
    <subcellularLocation>
        <location evidence="1">Membrane</location>
        <topology evidence="1">Multi-pass membrane protein</topology>
    </subcellularLocation>
</comment>
<comment type="caution">
    <text evidence="10">The sequence shown here is derived from an EMBL/GenBank/DDBJ whole genome shotgun (WGS) entry which is preliminary data.</text>
</comment>
<dbReference type="RefSeq" id="WP_004836185.1">
    <property type="nucleotide sequence ID" value="NZ_CAMPNK010000001.1"/>
</dbReference>
<keyword evidence="5 9" id="KW-0653">Protein transport</keyword>
<keyword evidence="8 9" id="KW-0472">Membrane</keyword>
<evidence type="ECO:0000256" key="1">
    <source>
        <dbReference type="ARBA" id="ARBA00004141"/>
    </source>
</evidence>
<dbReference type="Pfam" id="PF03840">
    <property type="entry name" value="SecG"/>
    <property type="match status" value="1"/>
</dbReference>
<dbReference type="OrthoDB" id="1693009at2"/>
<dbReference type="EMBL" id="LRPM01000010">
    <property type="protein sequence ID" value="KWZ78936.1"/>
    <property type="molecule type" value="Genomic_DNA"/>
</dbReference>
<evidence type="ECO:0000256" key="2">
    <source>
        <dbReference type="ARBA" id="ARBA00008445"/>
    </source>
</evidence>
<keyword evidence="3 9" id="KW-0813">Transport</keyword>
<dbReference type="NCBIfam" id="TIGR00810">
    <property type="entry name" value="secG"/>
    <property type="match status" value="1"/>
</dbReference>
<keyword evidence="4 9" id="KW-0812">Transmembrane</keyword>
<evidence type="ECO:0000256" key="3">
    <source>
        <dbReference type="ARBA" id="ARBA00022448"/>
    </source>
</evidence>
<gene>
    <name evidence="10" type="ORF">HMPREF3200_00417</name>
</gene>
<dbReference type="PATRIC" id="fig|33036.3.peg.417"/>
<protein>
    <recommendedName>
        <fullName evidence="9">Protein-export membrane protein SecG</fullName>
    </recommendedName>
</protein>
<comment type="function">
    <text evidence="9">Involved in protein export. Participates in an early event of protein translocation.</text>
</comment>
<dbReference type="AlphaFoldDB" id="A0A133KHB7"/>
<evidence type="ECO:0000256" key="7">
    <source>
        <dbReference type="ARBA" id="ARBA00023010"/>
    </source>
</evidence>
<proteinExistence type="inferred from homology"/>
<keyword evidence="11" id="KW-1185">Reference proteome</keyword>
<organism evidence="10 11">
    <name type="scientific">Anaerococcus tetradius</name>
    <dbReference type="NCBI Taxonomy" id="33036"/>
    <lineage>
        <taxon>Bacteria</taxon>
        <taxon>Bacillati</taxon>
        <taxon>Bacillota</taxon>
        <taxon>Tissierellia</taxon>
        <taxon>Tissierellales</taxon>
        <taxon>Peptoniphilaceae</taxon>
        <taxon>Anaerococcus</taxon>
    </lineage>
</organism>
<feature type="transmembrane region" description="Helical" evidence="9">
    <location>
        <begin position="56"/>
        <end position="74"/>
    </location>
</feature>
<dbReference type="GO" id="GO:0009306">
    <property type="term" value="P:protein secretion"/>
    <property type="evidence" value="ECO:0007669"/>
    <property type="project" value="UniProtKB-UniRule"/>
</dbReference>